<dbReference type="GO" id="GO:0015562">
    <property type="term" value="F:efflux transmembrane transporter activity"/>
    <property type="evidence" value="ECO:0007669"/>
    <property type="project" value="InterPro"/>
</dbReference>
<dbReference type="GO" id="GO:0015288">
    <property type="term" value="F:porin activity"/>
    <property type="evidence" value="ECO:0007669"/>
    <property type="project" value="TreeGrafter"/>
</dbReference>
<dbReference type="Pfam" id="PF02321">
    <property type="entry name" value="OEP"/>
    <property type="match status" value="2"/>
</dbReference>
<dbReference type="SUPFAM" id="SSF56954">
    <property type="entry name" value="Outer membrane efflux proteins (OEP)"/>
    <property type="match status" value="1"/>
</dbReference>
<evidence type="ECO:0000256" key="1">
    <source>
        <dbReference type="ARBA" id="ARBA00004442"/>
    </source>
</evidence>
<sequence length="520" mass="58356">MSNRTLGIFAFLILFLATSSFAQQKEQTLSLEDCILKAMENNLDVAIEVLNPELADISVSRAQEKFLPILSFSFNKRDTNSASYSFLDASDQVSTLTNNYSAQISQLIPTGATFSISLDGYKTDTNRSFQSINPRFGSTLTFNFSQPLLKNFGIKINRREIIIARNSQDISENQLKRVLQETIYSVEEAYWNMVHSIENLKVKQQSLKLAQDLLEKNMKAVEVGTLAPIEILSAQSAVATREADILQAEAVLKDNEDRLKTIINIAAEEEGAELAKIIPLDKPTFEKKEVTLDEALRTAMDNRPDLNATRIDLKNKELDLSYSRNQLLPNLSLTASYWSPGITGNQILYLDNNPFSGVVVGTIPGEGSDALKDAFNFKYKNWSVGITLDIPLNTFLSRADYAQARVNLDQAMLRLKNQEQQLFLEIKNAVRAVQTDYKRAQAYKVARELAAKTLEAEEEKLKVGITTPFFVLQYQTDLATAQTNELKAMIDYNLSLARLNRAKGTSLKEKDIRFSKVLGK</sequence>
<evidence type="ECO:0000256" key="3">
    <source>
        <dbReference type="ARBA" id="ARBA00022452"/>
    </source>
</evidence>
<comment type="caution">
    <text evidence="8">The sequence shown here is derived from an EMBL/GenBank/DDBJ whole genome shotgun (WGS) entry which is preliminary data.</text>
</comment>
<dbReference type="AlphaFoldDB" id="A0A0F9S631"/>
<dbReference type="InterPro" id="IPR051906">
    <property type="entry name" value="TolC-like"/>
</dbReference>
<evidence type="ECO:0000256" key="2">
    <source>
        <dbReference type="ARBA" id="ARBA00022448"/>
    </source>
</evidence>
<gene>
    <name evidence="8" type="ORF">LCGC14_0559500</name>
</gene>
<evidence type="ECO:0000313" key="8">
    <source>
        <dbReference type="EMBL" id="KKN57702.1"/>
    </source>
</evidence>
<evidence type="ECO:0008006" key="9">
    <source>
        <dbReference type="Google" id="ProtNLM"/>
    </source>
</evidence>
<keyword evidence="7" id="KW-0175">Coiled coil</keyword>
<comment type="subcellular location">
    <subcellularLocation>
        <location evidence="1">Cell outer membrane</location>
    </subcellularLocation>
</comment>
<proteinExistence type="predicted"/>
<organism evidence="8">
    <name type="scientific">marine sediment metagenome</name>
    <dbReference type="NCBI Taxonomy" id="412755"/>
    <lineage>
        <taxon>unclassified sequences</taxon>
        <taxon>metagenomes</taxon>
        <taxon>ecological metagenomes</taxon>
    </lineage>
</organism>
<dbReference type="EMBL" id="LAZR01000793">
    <property type="protein sequence ID" value="KKN57702.1"/>
    <property type="molecule type" value="Genomic_DNA"/>
</dbReference>
<evidence type="ECO:0000256" key="6">
    <source>
        <dbReference type="ARBA" id="ARBA00023237"/>
    </source>
</evidence>
<feature type="coiled-coil region" evidence="7">
    <location>
        <begin position="197"/>
        <end position="249"/>
    </location>
</feature>
<dbReference type="InterPro" id="IPR003423">
    <property type="entry name" value="OMP_efflux"/>
</dbReference>
<evidence type="ECO:0000256" key="7">
    <source>
        <dbReference type="SAM" id="Coils"/>
    </source>
</evidence>
<dbReference type="PANTHER" id="PTHR30026:SF23">
    <property type="entry name" value="TO APRF-PUTATIVE OUTER MEMBRANE EFFLUX PROTEIN OR SECRETED ALKALINE PHOSPHATASE-RELATED"/>
    <property type="match status" value="1"/>
</dbReference>
<keyword evidence="3" id="KW-1134">Transmembrane beta strand</keyword>
<dbReference type="Gene3D" id="1.20.1600.10">
    <property type="entry name" value="Outer membrane efflux proteins (OEP)"/>
    <property type="match status" value="1"/>
</dbReference>
<reference evidence="8" key="1">
    <citation type="journal article" date="2015" name="Nature">
        <title>Complex archaea that bridge the gap between prokaryotes and eukaryotes.</title>
        <authorList>
            <person name="Spang A."/>
            <person name="Saw J.H."/>
            <person name="Jorgensen S.L."/>
            <person name="Zaremba-Niedzwiedzka K."/>
            <person name="Martijn J."/>
            <person name="Lind A.E."/>
            <person name="van Eijk R."/>
            <person name="Schleper C."/>
            <person name="Guy L."/>
            <person name="Ettema T.J."/>
        </authorList>
    </citation>
    <scope>NUCLEOTIDE SEQUENCE</scope>
</reference>
<dbReference type="GO" id="GO:0009279">
    <property type="term" value="C:cell outer membrane"/>
    <property type="evidence" value="ECO:0007669"/>
    <property type="project" value="UniProtKB-SubCell"/>
</dbReference>
<name>A0A0F9S631_9ZZZZ</name>
<dbReference type="GO" id="GO:1990281">
    <property type="term" value="C:efflux pump complex"/>
    <property type="evidence" value="ECO:0007669"/>
    <property type="project" value="TreeGrafter"/>
</dbReference>
<keyword evidence="6" id="KW-0998">Cell outer membrane</keyword>
<keyword evidence="4" id="KW-0812">Transmembrane</keyword>
<keyword evidence="2" id="KW-0813">Transport</keyword>
<protein>
    <recommendedName>
        <fullName evidence="9">Outer membrane efflux protein</fullName>
    </recommendedName>
</protein>
<evidence type="ECO:0000256" key="4">
    <source>
        <dbReference type="ARBA" id="ARBA00022692"/>
    </source>
</evidence>
<accession>A0A0F9S631</accession>
<dbReference type="PANTHER" id="PTHR30026">
    <property type="entry name" value="OUTER MEMBRANE PROTEIN TOLC"/>
    <property type="match status" value="1"/>
</dbReference>
<evidence type="ECO:0000256" key="5">
    <source>
        <dbReference type="ARBA" id="ARBA00023136"/>
    </source>
</evidence>
<keyword evidence="5" id="KW-0472">Membrane</keyword>